<name>A0A8H7ERD0_9FUNG</name>
<organism evidence="2 3">
    <name type="scientific">Apophysomyces ossiformis</name>
    <dbReference type="NCBI Taxonomy" id="679940"/>
    <lineage>
        <taxon>Eukaryota</taxon>
        <taxon>Fungi</taxon>
        <taxon>Fungi incertae sedis</taxon>
        <taxon>Mucoromycota</taxon>
        <taxon>Mucoromycotina</taxon>
        <taxon>Mucoromycetes</taxon>
        <taxon>Mucorales</taxon>
        <taxon>Mucorineae</taxon>
        <taxon>Mucoraceae</taxon>
        <taxon>Apophysomyces</taxon>
    </lineage>
</organism>
<proteinExistence type="predicted"/>
<gene>
    <name evidence="2" type="ORF">EC973_004405</name>
</gene>
<feature type="signal peptide" evidence="1">
    <location>
        <begin position="1"/>
        <end position="21"/>
    </location>
</feature>
<dbReference type="OrthoDB" id="10485557at2759"/>
<feature type="chain" id="PRO_5034947771" evidence="1">
    <location>
        <begin position="22"/>
        <end position="179"/>
    </location>
</feature>
<dbReference type="AlphaFoldDB" id="A0A8H7ERD0"/>
<evidence type="ECO:0000256" key="1">
    <source>
        <dbReference type="SAM" id="SignalP"/>
    </source>
</evidence>
<dbReference type="Proteomes" id="UP000605846">
    <property type="component" value="Unassembled WGS sequence"/>
</dbReference>
<accession>A0A8H7ERD0</accession>
<keyword evidence="1" id="KW-0732">Signal</keyword>
<keyword evidence="3" id="KW-1185">Reference proteome</keyword>
<dbReference type="EMBL" id="JABAYA010000025">
    <property type="protein sequence ID" value="KAF7729426.1"/>
    <property type="molecule type" value="Genomic_DNA"/>
</dbReference>
<protein>
    <submittedName>
        <fullName evidence="2">Uncharacterized protein</fullName>
    </submittedName>
</protein>
<comment type="caution">
    <text evidence="2">The sequence shown here is derived from an EMBL/GenBank/DDBJ whole genome shotgun (WGS) entry which is preliminary data.</text>
</comment>
<reference evidence="2" key="1">
    <citation type="submission" date="2020-01" db="EMBL/GenBank/DDBJ databases">
        <title>Genome Sequencing of Three Apophysomyces-Like Fungal Strains Confirms a Novel Fungal Genus in the Mucoromycota with divergent Burkholderia-like Endosymbiotic Bacteria.</title>
        <authorList>
            <person name="Stajich J.E."/>
            <person name="Macias A.M."/>
            <person name="Carter-House D."/>
            <person name="Lovett B."/>
            <person name="Kasson L.R."/>
            <person name="Berry K."/>
            <person name="Grigoriev I."/>
            <person name="Chang Y."/>
            <person name="Spatafora J."/>
            <person name="Kasson M.T."/>
        </authorList>
    </citation>
    <scope>NUCLEOTIDE SEQUENCE</scope>
    <source>
        <strain evidence="2">NRRL A-21654</strain>
    </source>
</reference>
<sequence>MQFLTTIFLVFCILFQNLVFGAPVEQELSIQLPKTNDTLLVGQSAEIAWTSPDNAPINIDIASADNQVQIPIAQEISSGLGSYLWKVPAGLANQSAEWKITIQHGDQLSTSGAFFISTRAPVMLAPSTSVAQAMAGTTATASISIVSSPAGNHDNAASSLSSLTFLSLGVTAALSYHFL</sequence>
<evidence type="ECO:0000313" key="3">
    <source>
        <dbReference type="Proteomes" id="UP000605846"/>
    </source>
</evidence>
<evidence type="ECO:0000313" key="2">
    <source>
        <dbReference type="EMBL" id="KAF7729426.1"/>
    </source>
</evidence>